<dbReference type="InterPro" id="IPR006664">
    <property type="entry name" value="OMP_bac"/>
</dbReference>
<evidence type="ECO:0000256" key="1">
    <source>
        <dbReference type="ARBA" id="ARBA00004442"/>
    </source>
</evidence>
<evidence type="ECO:0000256" key="5">
    <source>
        <dbReference type="SAM" id="SignalP"/>
    </source>
</evidence>
<dbReference type="AlphaFoldDB" id="A0A063XZZ4"/>
<comment type="caution">
    <text evidence="7">The sequence shown here is derived from an EMBL/GenBank/DDBJ whole genome shotgun (WGS) entry which is preliminary data.</text>
</comment>
<proteinExistence type="predicted"/>
<reference evidence="7 8" key="1">
    <citation type="journal article" date="2005" name="Int. J. Syst. Evol. Microbiol.">
        <title>Nitrincola lacisaponensis gen. nov., sp. nov., a novel alkaliphilic bacterium isolated from an alkaline, saline lake.</title>
        <authorList>
            <person name="Dimitriu P.A."/>
            <person name="Shukla S.K."/>
            <person name="Conradt J."/>
            <person name="Marquez M.C."/>
            <person name="Ventosa A."/>
            <person name="Maglia A."/>
            <person name="Peyton B.M."/>
            <person name="Pinkart H.C."/>
            <person name="Mormile M.R."/>
        </authorList>
    </citation>
    <scope>NUCLEOTIDE SEQUENCE [LARGE SCALE GENOMIC DNA]</scope>
    <source>
        <strain evidence="7 8">4CA</strain>
    </source>
</reference>
<dbReference type="GO" id="GO:0009279">
    <property type="term" value="C:cell outer membrane"/>
    <property type="evidence" value="ECO:0007669"/>
    <property type="project" value="UniProtKB-SubCell"/>
</dbReference>
<organism evidence="7 8">
    <name type="scientific">Nitrincola lacisaponensis</name>
    <dbReference type="NCBI Taxonomy" id="267850"/>
    <lineage>
        <taxon>Bacteria</taxon>
        <taxon>Pseudomonadati</taxon>
        <taxon>Pseudomonadota</taxon>
        <taxon>Gammaproteobacteria</taxon>
        <taxon>Oceanospirillales</taxon>
        <taxon>Oceanospirillaceae</taxon>
        <taxon>Nitrincola</taxon>
    </lineage>
</organism>
<gene>
    <name evidence="7" type="ORF">ADINL_2148</name>
</gene>
<dbReference type="InterPro" id="IPR050330">
    <property type="entry name" value="Bact_OuterMem_StrucFunc"/>
</dbReference>
<keyword evidence="8" id="KW-1185">Reference proteome</keyword>
<evidence type="ECO:0000313" key="7">
    <source>
        <dbReference type="EMBL" id="KDE39019.1"/>
    </source>
</evidence>
<keyword evidence="2 4" id="KW-0472">Membrane</keyword>
<evidence type="ECO:0000256" key="3">
    <source>
        <dbReference type="ARBA" id="ARBA00023237"/>
    </source>
</evidence>
<evidence type="ECO:0000256" key="4">
    <source>
        <dbReference type="PROSITE-ProRule" id="PRU00473"/>
    </source>
</evidence>
<evidence type="ECO:0000256" key="2">
    <source>
        <dbReference type="ARBA" id="ARBA00023136"/>
    </source>
</evidence>
<dbReference type="Proteomes" id="UP000027318">
    <property type="component" value="Unassembled WGS sequence"/>
</dbReference>
<dbReference type="STRING" id="267850.ADINL_2148"/>
<dbReference type="CDD" id="cd07185">
    <property type="entry name" value="OmpA_C-like"/>
    <property type="match status" value="1"/>
</dbReference>
<dbReference type="SUPFAM" id="SSF103088">
    <property type="entry name" value="OmpA-like"/>
    <property type="match status" value="1"/>
</dbReference>
<dbReference type="PROSITE" id="PS51123">
    <property type="entry name" value="OMPA_2"/>
    <property type="match status" value="1"/>
</dbReference>
<sequence>MNLLKVFAILSLMALASPALSHEDVEGSGDHPLIERIAGAYIAWQKVDEYAEYRFPAGIHIRNQGYEESITAEGEHLRILYRFTEPTPTLRIYRSYQQSLERAGFEILFQGRGQDDELDNRKGINFMGRYEILPSGPNLRLPTQRSESDTSYLLARSQDGSILASIAIMVPNLTNLPIIVLDVVTSTTMNDAMEHHPLKANELSQSLTTQGHVALQQLHFAFDSTEILPESAETLNEIAKLLQQQPDLRLLVVGHTDSQGSFDYNLRLSSGRAEAVKAYLETQHGIQASRLQAAGAGMMAPIASNRDEAGRQLNRRVELVDLQ</sequence>
<accession>A0A063XZZ4</accession>
<feature type="domain" description="OmpA-like" evidence="6">
    <location>
        <begin position="207"/>
        <end position="323"/>
    </location>
</feature>
<feature type="chain" id="PRO_5001620096" evidence="5">
    <location>
        <begin position="22"/>
        <end position="323"/>
    </location>
</feature>
<protein>
    <submittedName>
        <fullName evidence="7">Outer membrane protein A</fullName>
    </submittedName>
</protein>
<dbReference type="InterPro" id="IPR036737">
    <property type="entry name" value="OmpA-like_sf"/>
</dbReference>
<dbReference type="Pfam" id="PF00691">
    <property type="entry name" value="OmpA"/>
    <property type="match status" value="1"/>
</dbReference>
<keyword evidence="5" id="KW-0732">Signal</keyword>
<dbReference type="InterPro" id="IPR006665">
    <property type="entry name" value="OmpA-like"/>
</dbReference>
<dbReference type="RefSeq" id="WP_036547611.1">
    <property type="nucleotide sequence ID" value="NZ_JMSZ01000032.1"/>
</dbReference>
<evidence type="ECO:0000313" key="8">
    <source>
        <dbReference type="Proteomes" id="UP000027318"/>
    </source>
</evidence>
<dbReference type="Gene3D" id="3.30.1330.60">
    <property type="entry name" value="OmpA-like domain"/>
    <property type="match status" value="1"/>
</dbReference>
<dbReference type="PANTHER" id="PTHR30329:SF21">
    <property type="entry name" value="LIPOPROTEIN YIAD-RELATED"/>
    <property type="match status" value="1"/>
</dbReference>
<evidence type="ECO:0000259" key="6">
    <source>
        <dbReference type="PROSITE" id="PS51123"/>
    </source>
</evidence>
<keyword evidence="3" id="KW-0998">Cell outer membrane</keyword>
<dbReference type="OrthoDB" id="9792021at2"/>
<dbReference type="PANTHER" id="PTHR30329">
    <property type="entry name" value="STATOR ELEMENT OF FLAGELLAR MOTOR COMPLEX"/>
    <property type="match status" value="1"/>
</dbReference>
<feature type="signal peptide" evidence="5">
    <location>
        <begin position="1"/>
        <end position="21"/>
    </location>
</feature>
<name>A0A063XZZ4_9GAMM</name>
<comment type="subcellular location">
    <subcellularLocation>
        <location evidence="1">Cell outer membrane</location>
    </subcellularLocation>
</comment>
<dbReference type="EMBL" id="JMSZ01000032">
    <property type="protein sequence ID" value="KDE39019.1"/>
    <property type="molecule type" value="Genomic_DNA"/>
</dbReference>
<dbReference type="PRINTS" id="PR01021">
    <property type="entry name" value="OMPADOMAIN"/>
</dbReference>